<gene>
    <name evidence="2" type="ORF">B7Z70_16225</name>
</gene>
<name>A0A257SH52_9PROT</name>
<feature type="chain" id="PRO_5013282455" evidence="1">
    <location>
        <begin position="26"/>
        <end position="94"/>
    </location>
</feature>
<evidence type="ECO:0000313" key="2">
    <source>
        <dbReference type="EMBL" id="OYV71606.1"/>
    </source>
</evidence>
<proteinExistence type="predicted"/>
<evidence type="ECO:0000313" key="3">
    <source>
        <dbReference type="Proteomes" id="UP000216779"/>
    </source>
</evidence>
<accession>A0A257SH52</accession>
<dbReference type="Proteomes" id="UP000216779">
    <property type="component" value="Unassembled WGS sequence"/>
</dbReference>
<feature type="non-terminal residue" evidence="2">
    <location>
        <position position="94"/>
    </location>
</feature>
<evidence type="ECO:0000256" key="1">
    <source>
        <dbReference type="SAM" id="SignalP"/>
    </source>
</evidence>
<feature type="signal peptide" evidence="1">
    <location>
        <begin position="1"/>
        <end position="25"/>
    </location>
</feature>
<dbReference type="AlphaFoldDB" id="A0A257SH52"/>
<organism evidence="2 3">
    <name type="scientific">Acidithiobacillus ferrivorans</name>
    <dbReference type="NCBI Taxonomy" id="160808"/>
    <lineage>
        <taxon>Bacteria</taxon>
        <taxon>Pseudomonadati</taxon>
        <taxon>Pseudomonadota</taxon>
        <taxon>Acidithiobacillia</taxon>
        <taxon>Acidithiobacillales</taxon>
        <taxon>Acidithiobacillaceae</taxon>
        <taxon>Acidithiobacillus</taxon>
    </lineage>
</organism>
<reference evidence="2 3" key="1">
    <citation type="submission" date="2017-03" db="EMBL/GenBank/DDBJ databases">
        <title>Lifting the veil on microbial sulfur biogeochemistry in mining wastewaters.</title>
        <authorList>
            <person name="Kantor R.S."/>
            <person name="Colenbrander Nelson T."/>
            <person name="Marshall S."/>
            <person name="Bennett D."/>
            <person name="Apte S."/>
            <person name="Camacho D."/>
            <person name="Thomas B.C."/>
            <person name="Warren L.A."/>
            <person name="Banfield J.F."/>
        </authorList>
    </citation>
    <scope>NUCLEOTIDE SEQUENCE [LARGE SCALE GENOMIC DNA]</scope>
    <source>
        <strain evidence="2">21-59-9</strain>
    </source>
</reference>
<protein>
    <submittedName>
        <fullName evidence="2">Murein transglycosylase</fullName>
    </submittedName>
</protein>
<keyword evidence="1" id="KW-0732">Signal</keyword>
<dbReference type="EMBL" id="NCBC01001019">
    <property type="protein sequence ID" value="OYV71606.1"/>
    <property type="molecule type" value="Genomic_DNA"/>
</dbReference>
<sequence>MHKNWASFPKTILVTVVTAVLPACATHVGTVNQAAAPAIATPAPLPLPALSIPEQPSTAVMPKTDNTCISNVAFPNFPRQYQERMQKIACHLQE</sequence>
<comment type="caution">
    <text evidence="2">The sequence shown here is derived from an EMBL/GenBank/DDBJ whole genome shotgun (WGS) entry which is preliminary data.</text>
</comment>